<evidence type="ECO:0000256" key="1">
    <source>
        <dbReference type="SAM" id="SignalP"/>
    </source>
</evidence>
<protein>
    <submittedName>
        <fullName evidence="2">Putative secreted protein</fullName>
    </submittedName>
</protein>
<feature type="chain" id="PRO_5014915200" evidence="1">
    <location>
        <begin position="17"/>
        <end position="66"/>
    </location>
</feature>
<dbReference type="AlphaFoldDB" id="A0A2M4DHF1"/>
<keyword evidence="1" id="KW-0732">Signal</keyword>
<dbReference type="EMBL" id="GGFL01012816">
    <property type="protein sequence ID" value="MBW76994.1"/>
    <property type="molecule type" value="Transcribed_RNA"/>
</dbReference>
<accession>A0A2M4DHF1</accession>
<evidence type="ECO:0000313" key="2">
    <source>
        <dbReference type="EMBL" id="MBW76994.1"/>
    </source>
</evidence>
<sequence length="66" mass="7500">MFILAFFISHWHFADAESSVEERSLATKWPRCYSWLMQHRKCANVGVCGKSGTMPLRPEPGNSVCP</sequence>
<feature type="signal peptide" evidence="1">
    <location>
        <begin position="1"/>
        <end position="16"/>
    </location>
</feature>
<proteinExistence type="predicted"/>
<organism evidence="2">
    <name type="scientific">Anopheles darlingi</name>
    <name type="common">Mosquito</name>
    <dbReference type="NCBI Taxonomy" id="43151"/>
    <lineage>
        <taxon>Eukaryota</taxon>
        <taxon>Metazoa</taxon>
        <taxon>Ecdysozoa</taxon>
        <taxon>Arthropoda</taxon>
        <taxon>Hexapoda</taxon>
        <taxon>Insecta</taxon>
        <taxon>Pterygota</taxon>
        <taxon>Neoptera</taxon>
        <taxon>Endopterygota</taxon>
        <taxon>Diptera</taxon>
        <taxon>Nematocera</taxon>
        <taxon>Culicoidea</taxon>
        <taxon>Culicidae</taxon>
        <taxon>Anophelinae</taxon>
        <taxon>Anopheles</taxon>
    </lineage>
</organism>
<name>A0A2M4DHF1_ANODA</name>
<reference evidence="2" key="1">
    <citation type="submission" date="2018-01" db="EMBL/GenBank/DDBJ databases">
        <title>An insight into the sialome of Amazonian anophelines.</title>
        <authorList>
            <person name="Ribeiro J.M."/>
            <person name="Scarpassa V."/>
            <person name="Calvo E."/>
        </authorList>
    </citation>
    <scope>NUCLEOTIDE SEQUENCE</scope>
</reference>